<evidence type="ECO:0000313" key="2">
    <source>
        <dbReference type="EMBL" id="VDK85542.1"/>
    </source>
</evidence>
<evidence type="ECO:0008006" key="4">
    <source>
        <dbReference type="Google" id="ProtNLM"/>
    </source>
</evidence>
<feature type="transmembrane region" description="Helical" evidence="1">
    <location>
        <begin position="25"/>
        <end position="42"/>
    </location>
</feature>
<dbReference type="Proteomes" id="UP000271889">
    <property type="component" value="Unassembled WGS sequence"/>
</dbReference>
<gene>
    <name evidence="2" type="ORF">CGOC_LOCUS8470</name>
</gene>
<keyword evidence="1" id="KW-0812">Transmembrane</keyword>
<evidence type="ECO:0000313" key="3">
    <source>
        <dbReference type="Proteomes" id="UP000271889"/>
    </source>
</evidence>
<sequence length="119" mass="13104">MLTDSMRVQVFKLAKEVLETLGTDWLAPDVSLLVLLVHLVVVQMRMCLDKPETINTESLAVCFSILESAIRCAEESSFVEDAAATQVATSVREAALYSIQYLVEAKEQKEELSADVGIP</sequence>
<dbReference type="EMBL" id="UYRV01031157">
    <property type="protein sequence ID" value="VDK85542.1"/>
    <property type="molecule type" value="Genomic_DNA"/>
</dbReference>
<keyword evidence="3" id="KW-1185">Reference proteome</keyword>
<dbReference type="OrthoDB" id="5869052at2759"/>
<proteinExistence type="predicted"/>
<protein>
    <recommendedName>
        <fullName evidence="4">Mon2/Sec7/BIG1-like dimerisation and cyclophilin-binding domain-containing protein</fullName>
    </recommendedName>
</protein>
<organism evidence="2 3">
    <name type="scientific">Cylicostephanus goldi</name>
    <name type="common">Nematode worm</name>
    <dbReference type="NCBI Taxonomy" id="71465"/>
    <lineage>
        <taxon>Eukaryota</taxon>
        <taxon>Metazoa</taxon>
        <taxon>Ecdysozoa</taxon>
        <taxon>Nematoda</taxon>
        <taxon>Chromadorea</taxon>
        <taxon>Rhabditida</taxon>
        <taxon>Rhabditina</taxon>
        <taxon>Rhabditomorpha</taxon>
        <taxon>Strongyloidea</taxon>
        <taxon>Strongylidae</taxon>
        <taxon>Cylicostephanus</taxon>
    </lineage>
</organism>
<keyword evidence="1" id="KW-0472">Membrane</keyword>
<evidence type="ECO:0000256" key="1">
    <source>
        <dbReference type="SAM" id="Phobius"/>
    </source>
</evidence>
<keyword evidence="1" id="KW-1133">Transmembrane helix</keyword>
<reference evidence="2 3" key="1">
    <citation type="submission" date="2018-11" db="EMBL/GenBank/DDBJ databases">
        <authorList>
            <consortium name="Pathogen Informatics"/>
        </authorList>
    </citation>
    <scope>NUCLEOTIDE SEQUENCE [LARGE SCALE GENOMIC DNA]</scope>
</reference>
<dbReference type="InterPro" id="IPR008709">
    <property type="entry name" value="Neurochondrin"/>
</dbReference>
<name>A0A3P6TBL3_CYLGO</name>
<dbReference type="AlphaFoldDB" id="A0A3P6TBL3"/>
<accession>A0A3P6TBL3</accession>
<dbReference type="Pfam" id="PF05536">
    <property type="entry name" value="Neurochondrin"/>
    <property type="match status" value="1"/>
</dbReference>